<dbReference type="PANTHER" id="PTHR45580">
    <property type="entry name" value="PROTEIN CBG05369"/>
    <property type="match status" value="1"/>
</dbReference>
<evidence type="ECO:0000256" key="1">
    <source>
        <dbReference type="ARBA" id="ARBA00005964"/>
    </source>
</evidence>
<feature type="transmembrane region" description="Helical" evidence="5">
    <location>
        <begin position="775"/>
        <end position="797"/>
    </location>
</feature>
<comment type="similarity">
    <text evidence="1">Belongs to the type-B carboxylesterase/lipase family.</text>
</comment>
<keyword evidence="5" id="KW-0472">Membrane</keyword>
<reference evidence="8" key="1">
    <citation type="submission" date="2022-11" db="UniProtKB">
        <authorList>
            <consortium name="WormBaseParasite"/>
        </authorList>
    </citation>
    <scope>IDENTIFICATION</scope>
</reference>
<dbReference type="InterPro" id="IPR019826">
    <property type="entry name" value="Carboxylesterase_B_AS"/>
</dbReference>
<evidence type="ECO:0000256" key="2">
    <source>
        <dbReference type="ARBA" id="ARBA00022487"/>
    </source>
</evidence>
<dbReference type="InterPro" id="IPR029058">
    <property type="entry name" value="AB_hydrolase_fold"/>
</dbReference>
<dbReference type="Proteomes" id="UP000887572">
    <property type="component" value="Unplaced"/>
</dbReference>
<feature type="compositionally biased region" description="Basic and acidic residues" evidence="4">
    <location>
        <begin position="716"/>
        <end position="741"/>
    </location>
</feature>
<organism evidence="7 8">
    <name type="scientific">Globodera rostochiensis</name>
    <name type="common">Golden nematode worm</name>
    <name type="synonym">Heterodera rostochiensis</name>
    <dbReference type="NCBI Taxonomy" id="31243"/>
    <lineage>
        <taxon>Eukaryota</taxon>
        <taxon>Metazoa</taxon>
        <taxon>Ecdysozoa</taxon>
        <taxon>Nematoda</taxon>
        <taxon>Chromadorea</taxon>
        <taxon>Rhabditida</taxon>
        <taxon>Tylenchina</taxon>
        <taxon>Tylenchomorpha</taxon>
        <taxon>Tylenchoidea</taxon>
        <taxon>Heteroderidae</taxon>
        <taxon>Heteroderinae</taxon>
        <taxon>Globodera</taxon>
    </lineage>
</organism>
<keyword evidence="7" id="KW-1185">Reference proteome</keyword>
<dbReference type="GO" id="GO:0052689">
    <property type="term" value="F:carboxylic ester hydrolase activity"/>
    <property type="evidence" value="ECO:0007669"/>
    <property type="project" value="UniProtKB-KW"/>
</dbReference>
<dbReference type="Gene3D" id="3.40.50.1820">
    <property type="entry name" value="alpha/beta hydrolase"/>
    <property type="match status" value="1"/>
</dbReference>
<evidence type="ECO:0000256" key="3">
    <source>
        <dbReference type="ARBA" id="ARBA00022801"/>
    </source>
</evidence>
<keyword evidence="5" id="KW-0812">Transmembrane</keyword>
<dbReference type="Pfam" id="PF00135">
    <property type="entry name" value="COesterase"/>
    <property type="match status" value="1"/>
</dbReference>
<dbReference type="AlphaFoldDB" id="A0A914HUM0"/>
<dbReference type="SUPFAM" id="SSF53474">
    <property type="entry name" value="alpha/beta-Hydrolases"/>
    <property type="match status" value="1"/>
</dbReference>
<keyword evidence="2" id="KW-0719">Serine esterase</keyword>
<evidence type="ECO:0000259" key="6">
    <source>
        <dbReference type="Pfam" id="PF00135"/>
    </source>
</evidence>
<proteinExistence type="inferred from homology"/>
<feature type="region of interest" description="Disordered" evidence="4">
    <location>
        <begin position="641"/>
        <end position="757"/>
    </location>
</feature>
<dbReference type="InterPro" id="IPR002018">
    <property type="entry name" value="CarbesteraseB"/>
</dbReference>
<feature type="domain" description="Carboxylesterase type B" evidence="6">
    <location>
        <begin position="67"/>
        <end position="406"/>
    </location>
</feature>
<evidence type="ECO:0000256" key="4">
    <source>
        <dbReference type="SAM" id="MobiDB-lite"/>
    </source>
</evidence>
<name>A0A914HUM0_GLORO</name>
<feature type="compositionally biased region" description="Acidic residues" evidence="4">
    <location>
        <begin position="647"/>
        <end position="711"/>
    </location>
</feature>
<dbReference type="WBParaSite" id="Gr19_v10_g4144.t1">
    <property type="protein sequence ID" value="Gr19_v10_g4144.t1"/>
    <property type="gene ID" value="Gr19_v10_g4144"/>
</dbReference>
<evidence type="ECO:0000313" key="7">
    <source>
        <dbReference type="Proteomes" id="UP000887572"/>
    </source>
</evidence>
<sequence>MAQLIEKRAVWLQNYSQLLPNLPSSDPIRQNPWQSDKYFHTQQKENSIIKNGNWTSQHGKRREFVRVRIGGGPIKGAVSYYAGPDKPVFMFKGIPMAEPPVGTLRFRPLQKKRPWGKVLDATKYSPACPSNTTRTHSPQHYISEDCIYMNVFTDPKCMREKPCPVLFYVHGGGFVYDSATMFNDSQIVRKYASDGVVFLIPAYRLGVFGFLDLGDDRTVKRNLGMHDIIFALEWAQQEVHAFGGDPERVTVMGNSAGGSAVAYLCTSPALTESHFQQAIISSGSPYFTNDTNRSPSKALVEQFNCSGSNNRTADDGRRSFWSVTDWETAECLRHVDSLELLRQQQINEEKSHLFFVGPETDSDLLPSRSYAALLKYWKARPLLMMTTANELHRLEGDTLHDQCIQDIVTFGFLDTVAYDACIDRYNATFMQEKNMRISYESMHASAFLTALVNTRKGGQSFVGEFEIANYSSHANDMYFFVGLHEVPMDRLDVKLMDWYYPQMIKNFLDGKAPDKGWKPQNWNGRNYFRLTFNVSDNCTLTDWPHGVDGYQDVAGLDFWLRELAEIERNGTQKAGDDGQTWQSVFVPKGPEGEEEGAEDGKREEYLLKRTLIRPTKSIPAHGAFMARPLPEMLMPIAENNDGTLTAGEEDNGTLTAGEEDNGTLTAGEEDNGTLTAGEEDNGTLTAGEEDNGTLTAGEEDNGTLTAGEEDNGTLIESEKDNGTLIESEKDNGTLIEGEKDNGTLIEDEENNGTNRAETTNKNEELALASGELHKVWTAFWLTTTVTVLLAISFLLFFATKMINRHRNCRCAYSSNNSAGDSELYTEKSRIFVANDANAMRYA</sequence>
<keyword evidence="5" id="KW-1133">Transmembrane helix</keyword>
<feature type="region of interest" description="Disordered" evidence="4">
    <location>
        <begin position="571"/>
        <end position="602"/>
    </location>
</feature>
<accession>A0A914HUM0</accession>
<dbReference type="PANTHER" id="PTHR45580:SF6">
    <property type="entry name" value="CARBOXYLESTERASE TYPE B DOMAIN-CONTAINING PROTEIN"/>
    <property type="match status" value="1"/>
</dbReference>
<protein>
    <submittedName>
        <fullName evidence="8">Carboxylesterase type B domain-containing protein</fullName>
    </submittedName>
</protein>
<dbReference type="PROSITE" id="PS00122">
    <property type="entry name" value="CARBOXYLESTERASE_B_1"/>
    <property type="match status" value="1"/>
</dbReference>
<keyword evidence="3" id="KW-0378">Hydrolase</keyword>
<evidence type="ECO:0000256" key="5">
    <source>
        <dbReference type="SAM" id="Phobius"/>
    </source>
</evidence>
<evidence type="ECO:0000313" key="8">
    <source>
        <dbReference type="WBParaSite" id="Gr19_v10_g4144.t1"/>
    </source>
</evidence>